<evidence type="ECO:0000313" key="2">
    <source>
        <dbReference type="Proteomes" id="UP000019812"/>
    </source>
</evidence>
<organism evidence="1 2">
    <name type="scientific">Candidatus Accumulibacter vicinus</name>
    <dbReference type="NCBI Taxonomy" id="2954382"/>
    <lineage>
        <taxon>Bacteria</taxon>
        <taxon>Pseudomonadati</taxon>
        <taxon>Pseudomonadota</taxon>
        <taxon>Betaproteobacteria</taxon>
        <taxon>Candidatus Accumulibacter</taxon>
    </lineage>
</organism>
<name>A0A084Y535_9PROT</name>
<comment type="caution">
    <text evidence="1">The sequence shown here is derived from an EMBL/GenBank/DDBJ whole genome shotgun (WGS) entry which is preliminary data.</text>
</comment>
<sequence length="201" mass="22652">MLQALSTFRRVFTGKSRALIKKGEKLIDRLHDLRLVEVIVAVVHHVDGLFARDTAAVCHGTALLVTRGGARGIANRRHRQRFRLHQCVGVRFRFLKLGNFLVGEAFTSHQIKQRHLFVVGTRDTVGGGDEIPVNPLVALRTWLVPITNRQDVEVVLFVTPIASENKGSRQSRQVIRRLAKLVGKQIRAVTRLFSPAYVLIR</sequence>
<dbReference type="AlphaFoldDB" id="A0A084Y535"/>
<protein>
    <submittedName>
        <fullName evidence="1">Uncharacterized protein</fullName>
    </submittedName>
</protein>
<proteinExistence type="predicted"/>
<dbReference type="EMBL" id="JDSS02000007">
    <property type="protein sequence ID" value="KFB69829.1"/>
    <property type="molecule type" value="Genomic_DNA"/>
</dbReference>
<reference evidence="1 2" key="1">
    <citation type="submission" date="2014-07" db="EMBL/GenBank/DDBJ databases">
        <title>Expanding our view of genomic diversity in Candidatus Accumulibacter clades.</title>
        <authorList>
            <person name="Skennerton C.T."/>
            <person name="Barr J.J."/>
            <person name="Slater F.R."/>
            <person name="Bond P.L."/>
            <person name="Tyson G.W."/>
        </authorList>
    </citation>
    <scope>NUCLEOTIDE SEQUENCE [LARGE SCALE GENOMIC DNA]</scope>
    <source>
        <strain evidence="2">SK-01</strain>
    </source>
</reference>
<dbReference type="Proteomes" id="UP000019812">
    <property type="component" value="Unassembled WGS sequence"/>
</dbReference>
<accession>A0A084Y535</accession>
<gene>
    <name evidence="1" type="ORF">CAPSK01_000542</name>
</gene>
<evidence type="ECO:0000313" key="1">
    <source>
        <dbReference type="EMBL" id="KFB69829.1"/>
    </source>
</evidence>